<keyword evidence="1" id="KW-0472">Membrane</keyword>
<keyword evidence="1" id="KW-1133">Transmembrane helix</keyword>
<feature type="transmembrane region" description="Helical" evidence="1">
    <location>
        <begin position="33"/>
        <end position="54"/>
    </location>
</feature>
<name>A0A0F3GRJ1_9BACT</name>
<evidence type="ECO:0000313" key="2">
    <source>
        <dbReference type="EMBL" id="KJU84382.1"/>
    </source>
</evidence>
<reference evidence="2 3" key="1">
    <citation type="submission" date="2015-02" db="EMBL/GenBank/DDBJ databases">
        <title>Single-cell genomics of uncultivated deep-branching MTB reveals a conserved set of magnetosome genes.</title>
        <authorList>
            <person name="Kolinko S."/>
            <person name="Richter M."/>
            <person name="Glockner F.O."/>
            <person name="Brachmann A."/>
            <person name="Schuler D."/>
        </authorList>
    </citation>
    <scope>NUCLEOTIDE SEQUENCE [LARGE SCALE GENOMIC DNA]</scope>
    <source>
        <strain evidence="2">TM-1</strain>
    </source>
</reference>
<evidence type="ECO:0000256" key="1">
    <source>
        <dbReference type="SAM" id="Phobius"/>
    </source>
</evidence>
<comment type="caution">
    <text evidence="2">The sequence shown here is derived from an EMBL/GenBank/DDBJ whole genome shotgun (WGS) entry which is preliminary data.</text>
</comment>
<keyword evidence="3" id="KW-1185">Reference proteome</keyword>
<gene>
    <name evidence="2" type="ORF">MBAV_003424</name>
</gene>
<evidence type="ECO:0000313" key="3">
    <source>
        <dbReference type="Proteomes" id="UP000033423"/>
    </source>
</evidence>
<sequence>MRWFIISDRNRFDLHSSSSRDIFPLLNLCHKAISLPISFFILLANTILSTLKLFKPT</sequence>
<organism evidence="2 3">
    <name type="scientific">Candidatus Magnetobacterium bavaricum</name>
    <dbReference type="NCBI Taxonomy" id="29290"/>
    <lineage>
        <taxon>Bacteria</taxon>
        <taxon>Pseudomonadati</taxon>
        <taxon>Nitrospirota</taxon>
        <taxon>Thermodesulfovibrionia</taxon>
        <taxon>Thermodesulfovibrionales</taxon>
        <taxon>Candidatus Magnetobacteriaceae</taxon>
        <taxon>Candidatus Magnetobacterium</taxon>
    </lineage>
</organism>
<proteinExistence type="predicted"/>
<dbReference type="EMBL" id="LACI01001490">
    <property type="protein sequence ID" value="KJU84382.1"/>
    <property type="molecule type" value="Genomic_DNA"/>
</dbReference>
<accession>A0A0F3GRJ1</accession>
<dbReference type="Proteomes" id="UP000033423">
    <property type="component" value="Unassembled WGS sequence"/>
</dbReference>
<keyword evidence="1" id="KW-0812">Transmembrane</keyword>
<dbReference type="AlphaFoldDB" id="A0A0F3GRJ1"/>
<protein>
    <submittedName>
        <fullName evidence="2">Uncharacterized protein</fullName>
    </submittedName>
</protein>